<name>A0A1B6E509_9HEMI</name>
<organism evidence="1">
    <name type="scientific">Clastoptera arizonana</name>
    <name type="common">Arizona spittle bug</name>
    <dbReference type="NCBI Taxonomy" id="38151"/>
    <lineage>
        <taxon>Eukaryota</taxon>
        <taxon>Metazoa</taxon>
        <taxon>Ecdysozoa</taxon>
        <taxon>Arthropoda</taxon>
        <taxon>Hexapoda</taxon>
        <taxon>Insecta</taxon>
        <taxon>Pterygota</taxon>
        <taxon>Neoptera</taxon>
        <taxon>Paraneoptera</taxon>
        <taxon>Hemiptera</taxon>
        <taxon>Auchenorrhyncha</taxon>
        <taxon>Cercopoidea</taxon>
        <taxon>Clastopteridae</taxon>
        <taxon>Clastoptera</taxon>
    </lineage>
</organism>
<gene>
    <name evidence="1" type="ORF">g.42132</name>
</gene>
<accession>A0A1B6E509</accession>
<reference evidence="1" key="1">
    <citation type="submission" date="2015-12" db="EMBL/GenBank/DDBJ databases">
        <title>De novo transcriptome assembly of four potential Pierce s Disease insect vectors from Arizona vineyards.</title>
        <authorList>
            <person name="Tassone E.E."/>
        </authorList>
    </citation>
    <scope>NUCLEOTIDE SEQUENCE</scope>
</reference>
<evidence type="ECO:0000313" key="1">
    <source>
        <dbReference type="EMBL" id="JAS32984.1"/>
    </source>
</evidence>
<dbReference type="AlphaFoldDB" id="A0A1B6E509"/>
<dbReference type="EMBL" id="GEDC01004314">
    <property type="protein sequence ID" value="JAS32984.1"/>
    <property type="molecule type" value="Transcribed_RNA"/>
</dbReference>
<protein>
    <submittedName>
        <fullName evidence="1">Uncharacterized protein</fullName>
    </submittedName>
</protein>
<feature type="non-terminal residue" evidence="1">
    <location>
        <position position="1"/>
    </location>
</feature>
<sequence>WLEIGGGAPGRTRAAASRQVEALLLQHVEGLLDGRVLEEEPRRVPVRETVVGVPALVQGLAEHLATEVHPAAHEYSGDLAELDVRQTVTAERKASSVPDGYVPGLFAGWRRWVVLRYGLHHAR</sequence>
<proteinExistence type="predicted"/>